<keyword evidence="1" id="KW-0812">Transmembrane</keyword>
<evidence type="ECO:0000256" key="1">
    <source>
        <dbReference type="SAM" id="Phobius"/>
    </source>
</evidence>
<keyword evidence="1" id="KW-0472">Membrane</keyword>
<evidence type="ECO:0000313" key="2">
    <source>
        <dbReference type="EMBL" id="QNO47933.1"/>
    </source>
</evidence>
<name>A0A7G9YIU9_9EURY</name>
<proteinExistence type="predicted"/>
<dbReference type="AlphaFoldDB" id="A0A7G9YIU9"/>
<organism evidence="2">
    <name type="scientific">Candidatus Methanogaster sp. ANME-2c ERB4</name>
    <dbReference type="NCBI Taxonomy" id="2759911"/>
    <lineage>
        <taxon>Archaea</taxon>
        <taxon>Methanobacteriati</taxon>
        <taxon>Methanobacteriota</taxon>
        <taxon>Stenosarchaea group</taxon>
        <taxon>Methanomicrobia</taxon>
        <taxon>Methanosarcinales</taxon>
        <taxon>ANME-2 cluster</taxon>
        <taxon>Candidatus Methanogasteraceae</taxon>
        <taxon>Candidatus Methanogaster</taxon>
    </lineage>
</organism>
<gene>
    <name evidence="2" type="ORF">DBNCDMDK_00021</name>
</gene>
<accession>A0A7G9YIU9</accession>
<dbReference type="EMBL" id="MT631283">
    <property type="protein sequence ID" value="QNO47933.1"/>
    <property type="molecule type" value="Genomic_DNA"/>
</dbReference>
<reference evidence="2" key="1">
    <citation type="submission" date="2020-06" db="EMBL/GenBank/DDBJ databases">
        <title>Unique genomic features of the anaerobic methanotrophic archaea.</title>
        <authorList>
            <person name="Chadwick G.L."/>
            <person name="Skennerton C.T."/>
            <person name="Laso-Perez R."/>
            <person name="Leu A.O."/>
            <person name="Speth D.R."/>
            <person name="Yu H."/>
            <person name="Morgan-Lang C."/>
            <person name="Hatzenpichler R."/>
            <person name="Goudeau D."/>
            <person name="Malmstrom R."/>
            <person name="Brazelton W.J."/>
            <person name="Woyke T."/>
            <person name="Hallam S.J."/>
            <person name="Tyson G.W."/>
            <person name="Wegener G."/>
            <person name="Boetius A."/>
            <person name="Orphan V."/>
        </authorList>
    </citation>
    <scope>NUCLEOTIDE SEQUENCE</scope>
</reference>
<feature type="transmembrane region" description="Helical" evidence="1">
    <location>
        <begin position="62"/>
        <end position="82"/>
    </location>
</feature>
<keyword evidence="1" id="KW-1133">Transmembrane helix</keyword>
<protein>
    <submittedName>
        <fullName evidence="2">Uncharacterized protein</fullName>
    </submittedName>
</protein>
<sequence>MLLGVVLLLELLLTYVSEQFIVSVFTGELFRDTVIGSAVRSISAGNPITSYIIGGALMKEGVSLFVITAFIVAWVTVSIVQFPAEAAFLGRRLWDNIIQPTAPSLRDPSLSSSTTRTWYSAECCSKNSMTRPTSSVRMMITPRISLLYEISSMRPRLRYLYFP</sequence>